<proteinExistence type="predicted"/>
<dbReference type="SUPFAM" id="SSF81383">
    <property type="entry name" value="F-box domain"/>
    <property type="match status" value="1"/>
</dbReference>
<reference evidence="3 4" key="1">
    <citation type="journal article" date="2019" name="Nat. Ecol. Evol.">
        <title>Megaphylogeny resolves global patterns of mushroom evolution.</title>
        <authorList>
            <person name="Varga T."/>
            <person name="Krizsan K."/>
            <person name="Foldi C."/>
            <person name="Dima B."/>
            <person name="Sanchez-Garcia M."/>
            <person name="Sanchez-Ramirez S."/>
            <person name="Szollosi G.J."/>
            <person name="Szarkandi J.G."/>
            <person name="Papp V."/>
            <person name="Albert L."/>
            <person name="Andreopoulos W."/>
            <person name="Angelini C."/>
            <person name="Antonin V."/>
            <person name="Barry K.W."/>
            <person name="Bougher N.L."/>
            <person name="Buchanan P."/>
            <person name="Buyck B."/>
            <person name="Bense V."/>
            <person name="Catcheside P."/>
            <person name="Chovatia M."/>
            <person name="Cooper J."/>
            <person name="Damon W."/>
            <person name="Desjardin D."/>
            <person name="Finy P."/>
            <person name="Geml J."/>
            <person name="Haridas S."/>
            <person name="Hughes K."/>
            <person name="Justo A."/>
            <person name="Karasinski D."/>
            <person name="Kautmanova I."/>
            <person name="Kiss B."/>
            <person name="Kocsube S."/>
            <person name="Kotiranta H."/>
            <person name="LaButti K.M."/>
            <person name="Lechner B.E."/>
            <person name="Liimatainen K."/>
            <person name="Lipzen A."/>
            <person name="Lukacs Z."/>
            <person name="Mihaltcheva S."/>
            <person name="Morgado L.N."/>
            <person name="Niskanen T."/>
            <person name="Noordeloos M.E."/>
            <person name="Ohm R.A."/>
            <person name="Ortiz-Santana B."/>
            <person name="Ovrebo C."/>
            <person name="Racz N."/>
            <person name="Riley R."/>
            <person name="Savchenko A."/>
            <person name="Shiryaev A."/>
            <person name="Soop K."/>
            <person name="Spirin V."/>
            <person name="Szebenyi C."/>
            <person name="Tomsovsky M."/>
            <person name="Tulloss R.E."/>
            <person name="Uehling J."/>
            <person name="Grigoriev I.V."/>
            <person name="Vagvolgyi C."/>
            <person name="Papp T."/>
            <person name="Martin F.M."/>
            <person name="Miettinen O."/>
            <person name="Hibbett D.S."/>
            <person name="Nagy L.G."/>
        </authorList>
    </citation>
    <scope>NUCLEOTIDE SEQUENCE [LARGE SCALE GENOMIC DNA]</scope>
    <source>
        <strain evidence="3 4">CBS 962.96</strain>
    </source>
</reference>
<protein>
    <recommendedName>
        <fullName evidence="2">F-box domain-containing protein</fullName>
    </recommendedName>
</protein>
<keyword evidence="1" id="KW-0812">Transmembrane</keyword>
<accession>A0A4S8KWK4</accession>
<feature type="transmembrane region" description="Helical" evidence="1">
    <location>
        <begin position="139"/>
        <end position="159"/>
    </location>
</feature>
<dbReference type="InterPro" id="IPR001810">
    <property type="entry name" value="F-box_dom"/>
</dbReference>
<keyword evidence="1" id="KW-1133">Transmembrane helix</keyword>
<gene>
    <name evidence="3" type="ORF">K435DRAFT_845151</name>
</gene>
<dbReference type="Proteomes" id="UP000297245">
    <property type="component" value="Unassembled WGS sequence"/>
</dbReference>
<feature type="non-terminal residue" evidence="3">
    <location>
        <position position="655"/>
    </location>
</feature>
<dbReference type="AlphaFoldDB" id="A0A4S8KWK4"/>
<dbReference type="OrthoDB" id="2675435at2759"/>
<feature type="transmembrane region" description="Helical" evidence="1">
    <location>
        <begin position="99"/>
        <end position="119"/>
    </location>
</feature>
<organism evidence="3 4">
    <name type="scientific">Dendrothele bispora (strain CBS 962.96)</name>
    <dbReference type="NCBI Taxonomy" id="1314807"/>
    <lineage>
        <taxon>Eukaryota</taxon>
        <taxon>Fungi</taxon>
        <taxon>Dikarya</taxon>
        <taxon>Basidiomycota</taxon>
        <taxon>Agaricomycotina</taxon>
        <taxon>Agaricomycetes</taxon>
        <taxon>Agaricomycetidae</taxon>
        <taxon>Agaricales</taxon>
        <taxon>Agaricales incertae sedis</taxon>
        <taxon>Dendrothele</taxon>
    </lineage>
</organism>
<dbReference type="CDD" id="cd09917">
    <property type="entry name" value="F-box_SF"/>
    <property type="match status" value="1"/>
</dbReference>
<evidence type="ECO:0000259" key="2">
    <source>
        <dbReference type="PROSITE" id="PS50181"/>
    </source>
</evidence>
<feature type="domain" description="F-box" evidence="2">
    <location>
        <begin position="233"/>
        <end position="280"/>
    </location>
</feature>
<feature type="transmembrane region" description="Helical" evidence="1">
    <location>
        <begin position="35"/>
        <end position="53"/>
    </location>
</feature>
<dbReference type="PROSITE" id="PS50181">
    <property type="entry name" value="FBOX"/>
    <property type="match status" value="1"/>
</dbReference>
<evidence type="ECO:0000313" key="4">
    <source>
        <dbReference type="Proteomes" id="UP000297245"/>
    </source>
</evidence>
<feature type="transmembrane region" description="Helical" evidence="1">
    <location>
        <begin position="65"/>
        <end position="87"/>
    </location>
</feature>
<dbReference type="Pfam" id="PF00646">
    <property type="entry name" value="F-box"/>
    <property type="match status" value="1"/>
</dbReference>
<keyword evidence="4" id="KW-1185">Reference proteome</keyword>
<keyword evidence="1" id="KW-0472">Membrane</keyword>
<evidence type="ECO:0000313" key="3">
    <source>
        <dbReference type="EMBL" id="THU80260.1"/>
    </source>
</evidence>
<dbReference type="InterPro" id="IPR036047">
    <property type="entry name" value="F-box-like_dom_sf"/>
</dbReference>
<dbReference type="EMBL" id="ML179922">
    <property type="protein sequence ID" value="THU80260.1"/>
    <property type="molecule type" value="Genomic_DNA"/>
</dbReference>
<name>A0A4S8KWK4_DENBC</name>
<sequence>MNPSGSIYTDLVAINYIKGLQYRYIWKRRWGIVKVLYLYSRYSTFVDTIIAILERFDPDITNCSRVMTFTTIFAGSGISLTEIILMIRTYAIYSSSKRVLIFFFLLWMPLSGISIWAAIKWTGSSDDDIIVLMTAYKGFSVWRNAFTLLSVLGPVYLPYGLSYAETLLRVMHTVLTCHLILRVRHIADEKENLSNLSSLRCSDKVVASAARISVIDILVELFNMADWDGPRPAFSLLDLPNEIIVEVLTNLELDDVASFAITNRRMNGVAGTHILDFIGLDSTDNRLRLGQEECPFVVCTTLPKLLDWIPSPKIVLDCYFGADLCEEIDFLLSLLAHLPVIDTFTFNSKAIDGREDHWQETNPIDEEDFVDFSANRALDKILRALSLKGCKTVSFLDQTLVPVSQNADSTSIPELSTVKNMTCFSPWVLSTPAYQKWFVNSCNESKIHSLSLVFVPQVAQILHLIHIPLDLKEVQLTFGAFSPPKPRLRRRQIVASNVSVQDEAQNVPGHARILADRGLSDFIVRHPRITQLDLGMVSELFITNRICKPLPSMVLPSLKTLSASIKFLPYMIPTPDSLPALEEVEVYITATFSHEDSISRETLYGAGLRVLSAHNGHIKSLRLFLYARVRSMLSFSRFFTFRDITLSTIEKITIT</sequence>
<evidence type="ECO:0000256" key="1">
    <source>
        <dbReference type="SAM" id="Phobius"/>
    </source>
</evidence>